<accession>A0A1Q9E4Z3</accession>
<evidence type="ECO:0000313" key="3">
    <source>
        <dbReference type="Proteomes" id="UP000186817"/>
    </source>
</evidence>
<evidence type="ECO:0000313" key="2">
    <source>
        <dbReference type="EMBL" id="OLQ02502.1"/>
    </source>
</evidence>
<name>A0A1Q9E4Z3_SYMMI</name>
<protein>
    <submittedName>
        <fullName evidence="2">Uncharacterized protein</fullName>
    </submittedName>
</protein>
<organism evidence="2 3">
    <name type="scientific">Symbiodinium microadriaticum</name>
    <name type="common">Dinoflagellate</name>
    <name type="synonym">Zooxanthella microadriatica</name>
    <dbReference type="NCBI Taxonomy" id="2951"/>
    <lineage>
        <taxon>Eukaryota</taxon>
        <taxon>Sar</taxon>
        <taxon>Alveolata</taxon>
        <taxon>Dinophyceae</taxon>
        <taxon>Suessiales</taxon>
        <taxon>Symbiodiniaceae</taxon>
        <taxon>Symbiodinium</taxon>
    </lineage>
</organism>
<sequence length="1425" mass="156910">MSSSCVWPPSFGDSVFEMSELKALCNEGPEPSSASHVKAERARQVPGDDSPKTPPASTSAPKRCDRDSPPVEDKPLQRRARATPAVKSEVCQSAGLAEAAESDGEDMQLTQLARLEQQMVVEESEDRQRGQELAAKAGLTYNVRFQSGHAKAKLPCPPGVPYSASEDSVEPADQLRVPARGRPRGDTQYATLATWVEENRAGIYQPLRGGNRWYCTRCQREVNCHRPSLSGKRYILDHERCYPAAHTMTAGQAPSACIGVAVGQNIVSALDEIAEAVLQWVGNSCVQTKKEVDPSASCVWSWRQNTLFLRHQQCVGLGSEEEIKQSAEQLLDRDFCKVASVQAEVEDLLLSREQSSQLHVIRMKFQSLPVKIRTEHDSQGGPATGQQDRIRPVIRQQSHPVPLNLFDSFFASQSKIDRGLVRTRRTADEETASELLFMLGNGAGVGDLLSSFGVLMPPQTTLHLQSELVPKPFLAFRRKAQLQENVRLVASLLRSRGTRSAFVGFDESYWRPTWEQVSGLIPTEDGQVAILGGGYHDDEDKDFSLLTAKHLRGLPSAPLSRMSVHLVMTRADDHRQTWDVCTVPLLPASQQGDFSKADFFVQLLGEVMEAYAATNNNLPCLGYALDGGSSNYLARKLGLGLETLDQFEDMAFWKDCVHKPVGLGPYFPFSVLQHSPSSEIILASLDNLHLLKRLGAHHCSGVRCVQYGHSHCHLTLNLPPKAYTMDDAMSDRQEAERTNPALMKDSWISFGHHAYALVSSLLAQCGEAGEMLSSRERLMSAATCYFFLLMNDMLTKQEHGEHAEKYRLPTSTLRNTLHGLYLSIVCNLFPGSPGRDSLSLRSFQEKACEHHFSRAKSPFRGTPSLAQGVWGGHKAHLQQVRAKWKASDPKCDPVPLSEAKTIIEDGLQDAAWTLAFISVGRTPKSIVDDFRAWWPSTGRSLVTQRRGQAAGDAEEDDDDFAMQVEEDAELPPDEDVALLGALEDHVLEDHVLNKQEITQLLEAPPSPKLAEEQPSLETAEQTEQPLVEANLATASSSARVTRTKTWHDLLQHLKTVASFDMTTDQAMLVGACLTRQLLLMPRIRALAAATHQHRGILSRAALAGNDGSEAFCSDYHKMVHELALARSASMSDGKRMSHVEQPQVILYRLPGRQLCLGVVSTIFRGALMTTPGKSNNRRLRTTKPSTQPLTMASCSVVRVWRATEAGNTGRQFAVHACSTVDIVDPIGSILGQIRPASVLCTGALDQAVLALRFHQDQVESINRVVASEEAYQEAEAVEPQSVPEPEPHPVLGHRSFGHNAAGTANLLKYMERLPKLYSDHGLQILDDKNNFIGVGGSVLAPWTELVQQTPDYFEVTCSSIKKDDYGKQVVRKMLDAHPTKGLIGCGISQGDPDFRAPEEEDETRNSLLVIDNRDDRVAPAGSGRV</sequence>
<dbReference type="Proteomes" id="UP000186817">
    <property type="component" value="Unassembled WGS sequence"/>
</dbReference>
<feature type="compositionally biased region" description="Basic and acidic residues" evidence="1">
    <location>
        <begin position="62"/>
        <end position="76"/>
    </location>
</feature>
<keyword evidence="3" id="KW-1185">Reference proteome</keyword>
<feature type="region of interest" description="Disordered" evidence="1">
    <location>
        <begin position="25"/>
        <end position="105"/>
    </location>
</feature>
<dbReference type="OrthoDB" id="10395728at2759"/>
<feature type="region of interest" description="Disordered" evidence="1">
    <location>
        <begin position="1002"/>
        <end position="1022"/>
    </location>
</feature>
<evidence type="ECO:0000256" key="1">
    <source>
        <dbReference type="SAM" id="MobiDB-lite"/>
    </source>
</evidence>
<comment type="caution">
    <text evidence="2">The sequence shown here is derived from an EMBL/GenBank/DDBJ whole genome shotgun (WGS) entry which is preliminary data.</text>
</comment>
<dbReference type="EMBL" id="LSRX01000263">
    <property type="protein sequence ID" value="OLQ02502.1"/>
    <property type="molecule type" value="Genomic_DNA"/>
</dbReference>
<reference evidence="2 3" key="1">
    <citation type="submission" date="2016-02" db="EMBL/GenBank/DDBJ databases">
        <title>Genome analysis of coral dinoflagellate symbionts highlights evolutionary adaptations to a symbiotic lifestyle.</title>
        <authorList>
            <person name="Aranda M."/>
            <person name="Li Y."/>
            <person name="Liew Y.J."/>
            <person name="Baumgarten S."/>
            <person name="Simakov O."/>
            <person name="Wilson M."/>
            <person name="Piel J."/>
            <person name="Ashoor H."/>
            <person name="Bougouffa S."/>
            <person name="Bajic V.B."/>
            <person name="Ryu T."/>
            <person name="Ravasi T."/>
            <person name="Bayer T."/>
            <person name="Micklem G."/>
            <person name="Kim H."/>
            <person name="Bhak J."/>
            <person name="Lajeunesse T.C."/>
            <person name="Voolstra C.R."/>
        </authorList>
    </citation>
    <scope>NUCLEOTIDE SEQUENCE [LARGE SCALE GENOMIC DNA]</scope>
    <source>
        <strain evidence="2 3">CCMP2467</strain>
    </source>
</reference>
<proteinExistence type="predicted"/>
<gene>
    <name evidence="2" type="ORF">AK812_SmicGene14669</name>
</gene>